<reference evidence="2 3" key="1">
    <citation type="submission" date="2023-08" db="EMBL/GenBank/DDBJ databases">
        <title>Functional and genomic diversity of the sorghum phyllosphere microbiome.</title>
        <authorList>
            <person name="Shade A."/>
        </authorList>
    </citation>
    <scope>NUCLEOTIDE SEQUENCE [LARGE SCALE GENOMIC DNA]</scope>
    <source>
        <strain evidence="2 3">SORGH_AS_0335</strain>
    </source>
</reference>
<sequence>MRKNLIDHLSQYADYHRDPRNIRTHFVGVPMIMLAVTVLLSRPAWTVGGLPLSLALLAALASCLFYFRLDTRYGATMALVLAAMLAVGQWLAGQATALWLGAGMGLFVVGWVIQFVGHHYEGRKPAFVDDLVGLLIGPLFVAAELGFTLGLRKEVRQQIEARSGPVRLRPQPAVAGV</sequence>
<evidence type="ECO:0000256" key="1">
    <source>
        <dbReference type="SAM" id="Phobius"/>
    </source>
</evidence>
<keyword evidence="1" id="KW-0472">Membrane</keyword>
<name>A0ABU1II90_9BURK</name>
<dbReference type="InterPro" id="IPR009305">
    <property type="entry name" value="Mpo1-like"/>
</dbReference>
<proteinExistence type="predicted"/>
<feature type="transmembrane region" description="Helical" evidence="1">
    <location>
        <begin position="98"/>
        <end position="120"/>
    </location>
</feature>
<protein>
    <submittedName>
        <fullName evidence="2">Membrane protein YGL010W</fullName>
    </submittedName>
</protein>
<evidence type="ECO:0000313" key="3">
    <source>
        <dbReference type="Proteomes" id="UP001267710"/>
    </source>
</evidence>
<feature type="transmembrane region" description="Helical" evidence="1">
    <location>
        <begin position="22"/>
        <end position="40"/>
    </location>
</feature>
<feature type="transmembrane region" description="Helical" evidence="1">
    <location>
        <begin position="73"/>
        <end position="91"/>
    </location>
</feature>
<evidence type="ECO:0000313" key="2">
    <source>
        <dbReference type="EMBL" id="MDR6215979.1"/>
    </source>
</evidence>
<dbReference type="Proteomes" id="UP001267710">
    <property type="component" value="Unassembled WGS sequence"/>
</dbReference>
<dbReference type="PANTHER" id="PTHR28026">
    <property type="entry name" value="DUF962 DOMAIN PROTEIN (AFU_ORTHOLOGUE AFUA_8G05310)"/>
    <property type="match status" value="1"/>
</dbReference>
<dbReference type="PANTHER" id="PTHR28026:SF9">
    <property type="entry name" value="2-HYDROXY-PALMITIC ACID DIOXYGENASE MPO1"/>
    <property type="match status" value="1"/>
</dbReference>
<gene>
    <name evidence="2" type="ORF">QE399_003668</name>
</gene>
<keyword evidence="3" id="KW-1185">Reference proteome</keyword>
<keyword evidence="1" id="KW-0812">Transmembrane</keyword>
<accession>A0ABU1II90</accession>
<dbReference type="RefSeq" id="WP_309831034.1">
    <property type="nucleotide sequence ID" value="NZ_JAVIZX010000001.1"/>
</dbReference>
<feature type="transmembrane region" description="Helical" evidence="1">
    <location>
        <begin position="47"/>
        <end position="67"/>
    </location>
</feature>
<feature type="transmembrane region" description="Helical" evidence="1">
    <location>
        <begin position="132"/>
        <end position="151"/>
    </location>
</feature>
<keyword evidence="1" id="KW-1133">Transmembrane helix</keyword>
<organism evidence="2 3">
    <name type="scientific">Paracidovorax wautersii</name>
    <dbReference type="NCBI Taxonomy" id="1177982"/>
    <lineage>
        <taxon>Bacteria</taxon>
        <taxon>Pseudomonadati</taxon>
        <taxon>Pseudomonadota</taxon>
        <taxon>Betaproteobacteria</taxon>
        <taxon>Burkholderiales</taxon>
        <taxon>Comamonadaceae</taxon>
        <taxon>Paracidovorax</taxon>
    </lineage>
</organism>
<dbReference type="EMBL" id="JAVIZX010000001">
    <property type="protein sequence ID" value="MDR6215979.1"/>
    <property type="molecule type" value="Genomic_DNA"/>
</dbReference>
<dbReference type="Pfam" id="PF06127">
    <property type="entry name" value="Mpo1-like"/>
    <property type="match status" value="1"/>
</dbReference>
<comment type="caution">
    <text evidence="2">The sequence shown here is derived from an EMBL/GenBank/DDBJ whole genome shotgun (WGS) entry which is preliminary data.</text>
</comment>